<name>E6U164_EVAC2</name>
<keyword evidence="1 2" id="KW-0129">CBS domain</keyword>
<dbReference type="SUPFAM" id="SSF54631">
    <property type="entry name" value="CBS-domain pair"/>
    <property type="match status" value="1"/>
</dbReference>
<evidence type="ECO:0000313" key="5">
    <source>
        <dbReference type="EMBL" id="ADU31510.1"/>
    </source>
</evidence>
<dbReference type="eggNOG" id="COG0517">
    <property type="taxonomic scope" value="Bacteria"/>
</dbReference>
<dbReference type="SUPFAM" id="SSF55021">
    <property type="entry name" value="ACT-like"/>
    <property type="match status" value="1"/>
</dbReference>
<accession>E6U164</accession>
<evidence type="ECO:0000259" key="4">
    <source>
        <dbReference type="PROSITE" id="PS51671"/>
    </source>
</evidence>
<dbReference type="InterPro" id="IPR046342">
    <property type="entry name" value="CBS_dom_sf"/>
</dbReference>
<organism evidence="5 6">
    <name type="scientific">Evansella cellulosilytica (strain ATCC 21833 / DSM 2522 / FERM P-1141 / JCM 9156 / N-4)</name>
    <name type="common">Bacillus cellulosilyticus</name>
    <dbReference type="NCBI Taxonomy" id="649639"/>
    <lineage>
        <taxon>Bacteria</taxon>
        <taxon>Bacillati</taxon>
        <taxon>Bacillota</taxon>
        <taxon>Bacilli</taxon>
        <taxon>Bacillales</taxon>
        <taxon>Bacillaceae</taxon>
        <taxon>Evansella</taxon>
    </lineage>
</organism>
<dbReference type="InterPro" id="IPR002912">
    <property type="entry name" value="ACT_dom"/>
</dbReference>
<dbReference type="STRING" id="649639.Bcell_3268"/>
<dbReference type="Proteomes" id="UP000001401">
    <property type="component" value="Chromosome"/>
</dbReference>
<dbReference type="PANTHER" id="PTHR43080:SF2">
    <property type="entry name" value="CBS DOMAIN-CONTAINING PROTEIN"/>
    <property type="match status" value="1"/>
</dbReference>
<dbReference type="EMBL" id="CP002394">
    <property type="protein sequence ID" value="ADU31510.1"/>
    <property type="molecule type" value="Genomic_DNA"/>
</dbReference>
<evidence type="ECO:0000259" key="3">
    <source>
        <dbReference type="PROSITE" id="PS51371"/>
    </source>
</evidence>
<dbReference type="Pfam" id="PF00571">
    <property type="entry name" value="CBS"/>
    <property type="match status" value="2"/>
</dbReference>
<dbReference type="OrthoDB" id="9781631at2"/>
<sequence>MKVKDIMVTSVITATTETTIQEALNLMEVNKIRHLPILDKTAQIAGIISDRDLRDACPSIFDDNNITIYERPLLDIMTKNVLTAFSYDFIEEAANMMTENQISCLPVEDDGKLIGIITEKDLLNTFVKLTGVDVPTSRLELEVANKSGMLSEVASVIKEHNINIQSALVYPAETLTKKILLFRLQTMDIRILVHSLRIKGYTILWPTDLEMK</sequence>
<feature type="domain" description="CBS" evidence="3">
    <location>
        <begin position="7"/>
        <end position="64"/>
    </location>
</feature>
<dbReference type="RefSeq" id="WP_013489841.1">
    <property type="nucleotide sequence ID" value="NC_014829.1"/>
</dbReference>
<dbReference type="Pfam" id="PF01842">
    <property type="entry name" value="ACT"/>
    <property type="match status" value="1"/>
</dbReference>
<dbReference type="AlphaFoldDB" id="E6U164"/>
<feature type="domain" description="CBS" evidence="3">
    <location>
        <begin position="77"/>
        <end position="134"/>
    </location>
</feature>
<dbReference type="InterPro" id="IPR000644">
    <property type="entry name" value="CBS_dom"/>
</dbReference>
<keyword evidence="6" id="KW-1185">Reference proteome</keyword>
<evidence type="ECO:0000256" key="2">
    <source>
        <dbReference type="PROSITE-ProRule" id="PRU00703"/>
    </source>
</evidence>
<gene>
    <name evidence="5" type="ordered locus">Bcell_3268</name>
</gene>
<dbReference type="CDD" id="cd04584">
    <property type="entry name" value="CBS_pair_AcuB_like"/>
    <property type="match status" value="1"/>
</dbReference>
<dbReference type="PROSITE" id="PS51371">
    <property type="entry name" value="CBS"/>
    <property type="match status" value="2"/>
</dbReference>
<dbReference type="Gene3D" id="3.30.70.260">
    <property type="match status" value="1"/>
</dbReference>
<dbReference type="PROSITE" id="PS51671">
    <property type="entry name" value="ACT"/>
    <property type="match status" value="1"/>
</dbReference>
<dbReference type="InterPro" id="IPR045865">
    <property type="entry name" value="ACT-like_dom_sf"/>
</dbReference>
<protein>
    <submittedName>
        <fullName evidence="5">CBS domain containing membrane protein</fullName>
    </submittedName>
</protein>
<evidence type="ECO:0000313" key="6">
    <source>
        <dbReference type="Proteomes" id="UP000001401"/>
    </source>
</evidence>
<dbReference type="HOGENOM" id="CLU_040681_6_0_9"/>
<dbReference type="InterPro" id="IPR051257">
    <property type="entry name" value="Diverse_CBS-Domain"/>
</dbReference>
<dbReference type="KEGG" id="bco:Bcell_3268"/>
<evidence type="ECO:0000256" key="1">
    <source>
        <dbReference type="ARBA" id="ARBA00023122"/>
    </source>
</evidence>
<dbReference type="PANTHER" id="PTHR43080">
    <property type="entry name" value="CBS DOMAIN-CONTAINING PROTEIN CBSX3, MITOCHONDRIAL"/>
    <property type="match status" value="1"/>
</dbReference>
<dbReference type="SMART" id="SM00116">
    <property type="entry name" value="CBS"/>
    <property type="match status" value="2"/>
</dbReference>
<dbReference type="Gene3D" id="3.10.580.10">
    <property type="entry name" value="CBS-domain"/>
    <property type="match status" value="1"/>
</dbReference>
<feature type="domain" description="ACT" evidence="4">
    <location>
        <begin position="138"/>
        <end position="212"/>
    </location>
</feature>
<proteinExistence type="predicted"/>
<reference evidence="5" key="1">
    <citation type="submission" date="2010-12" db="EMBL/GenBank/DDBJ databases">
        <title>Complete sequence of Bacillus cellulosilyticus DSM 2522.</title>
        <authorList>
            <consortium name="US DOE Joint Genome Institute"/>
            <person name="Lucas S."/>
            <person name="Copeland A."/>
            <person name="Lapidus A."/>
            <person name="Cheng J.-F."/>
            <person name="Bruce D."/>
            <person name="Goodwin L."/>
            <person name="Pitluck S."/>
            <person name="Chertkov O."/>
            <person name="Detter J.C."/>
            <person name="Han C."/>
            <person name="Tapia R."/>
            <person name="Land M."/>
            <person name="Hauser L."/>
            <person name="Jeffries C."/>
            <person name="Kyrpides N."/>
            <person name="Ivanova N."/>
            <person name="Mikhailova N."/>
            <person name="Brumm P."/>
            <person name="Mead D."/>
            <person name="Woyke T."/>
        </authorList>
    </citation>
    <scope>NUCLEOTIDE SEQUENCE [LARGE SCALE GENOMIC DNA]</scope>
    <source>
        <strain evidence="5">DSM 2522</strain>
    </source>
</reference>